<dbReference type="InterPro" id="IPR027379">
    <property type="entry name" value="CLS_N"/>
</dbReference>
<sequence>MRFLPVILTLALVVYALVDCVRSDDSDMPVGLPKAVWVILIIVFPGVGAIAWLVVSRVARQGQRTPGRPLFGGGQSHPSASRGPASRPLAPDDDPDFLASLGRPEPELPTEPEATAGEDAPEPDAGPQDEDPSPRS</sequence>
<organism evidence="9 10">
    <name type="scientific">Georgenia wutianyii</name>
    <dbReference type="NCBI Taxonomy" id="2585135"/>
    <lineage>
        <taxon>Bacteria</taxon>
        <taxon>Bacillati</taxon>
        <taxon>Actinomycetota</taxon>
        <taxon>Actinomycetes</taxon>
        <taxon>Micrococcales</taxon>
        <taxon>Bogoriellaceae</taxon>
        <taxon>Georgenia</taxon>
    </lineage>
</organism>
<evidence type="ECO:0000259" key="8">
    <source>
        <dbReference type="Pfam" id="PF13396"/>
    </source>
</evidence>
<protein>
    <submittedName>
        <fullName evidence="9">PLDc_N domain-containing protein</fullName>
    </submittedName>
</protein>
<keyword evidence="3 7" id="KW-0812">Transmembrane</keyword>
<evidence type="ECO:0000256" key="6">
    <source>
        <dbReference type="SAM" id="MobiDB-lite"/>
    </source>
</evidence>
<evidence type="ECO:0000313" key="9">
    <source>
        <dbReference type="EMBL" id="QDB80308.1"/>
    </source>
</evidence>
<dbReference type="Pfam" id="PF13396">
    <property type="entry name" value="PLDc_N"/>
    <property type="match status" value="1"/>
</dbReference>
<feature type="region of interest" description="Disordered" evidence="6">
    <location>
        <begin position="64"/>
        <end position="136"/>
    </location>
</feature>
<evidence type="ECO:0000313" key="10">
    <source>
        <dbReference type="Proteomes" id="UP000313948"/>
    </source>
</evidence>
<feature type="domain" description="Cardiolipin synthase N-terminal" evidence="8">
    <location>
        <begin position="11"/>
        <end position="57"/>
    </location>
</feature>
<comment type="subcellular location">
    <subcellularLocation>
        <location evidence="1">Cell membrane</location>
        <topology evidence="1">Multi-pass membrane protein</topology>
    </subcellularLocation>
</comment>
<accession>A0ABX5VQH7</accession>
<evidence type="ECO:0000256" key="7">
    <source>
        <dbReference type="SAM" id="Phobius"/>
    </source>
</evidence>
<evidence type="ECO:0000256" key="1">
    <source>
        <dbReference type="ARBA" id="ARBA00004651"/>
    </source>
</evidence>
<keyword evidence="5 7" id="KW-0472">Membrane</keyword>
<evidence type="ECO:0000256" key="4">
    <source>
        <dbReference type="ARBA" id="ARBA00022989"/>
    </source>
</evidence>
<evidence type="ECO:0000256" key="3">
    <source>
        <dbReference type="ARBA" id="ARBA00022692"/>
    </source>
</evidence>
<evidence type="ECO:0000256" key="2">
    <source>
        <dbReference type="ARBA" id="ARBA00022475"/>
    </source>
</evidence>
<keyword evidence="4 7" id="KW-1133">Transmembrane helix</keyword>
<keyword evidence="2" id="KW-1003">Cell membrane</keyword>
<feature type="transmembrane region" description="Helical" evidence="7">
    <location>
        <begin position="36"/>
        <end position="55"/>
    </location>
</feature>
<dbReference type="EMBL" id="CP040899">
    <property type="protein sequence ID" value="QDB80308.1"/>
    <property type="molecule type" value="Genomic_DNA"/>
</dbReference>
<dbReference type="RefSeq" id="WP_139949045.1">
    <property type="nucleotide sequence ID" value="NZ_CP040899.1"/>
</dbReference>
<name>A0ABX5VQH7_9MICO</name>
<proteinExistence type="predicted"/>
<feature type="compositionally biased region" description="Acidic residues" evidence="6">
    <location>
        <begin position="119"/>
        <end position="136"/>
    </location>
</feature>
<evidence type="ECO:0000256" key="5">
    <source>
        <dbReference type="ARBA" id="ARBA00023136"/>
    </source>
</evidence>
<dbReference type="Proteomes" id="UP000313948">
    <property type="component" value="Chromosome"/>
</dbReference>
<keyword evidence="10" id="KW-1185">Reference proteome</keyword>
<gene>
    <name evidence="9" type="ORF">FE251_13660</name>
</gene>
<reference evidence="9 10" key="1">
    <citation type="submission" date="2019-05" db="EMBL/GenBank/DDBJ databases">
        <title>Georgenia *** sp. nov., and Georgenia *** sp. nov., isolated from the intestinal contents of plateau pika (Ochotona curzoniae) in the Qinghai-Tibet plateau of China.</title>
        <authorList>
            <person name="Tian Z."/>
        </authorList>
    </citation>
    <scope>NUCLEOTIDE SEQUENCE [LARGE SCALE GENOMIC DNA]</scope>
    <source>
        <strain evidence="9 10">Z294</strain>
    </source>
</reference>